<evidence type="ECO:0000256" key="2">
    <source>
        <dbReference type="ARBA" id="ARBA00022679"/>
    </source>
</evidence>
<dbReference type="PANTHER" id="PTHR11236">
    <property type="entry name" value="AMINOBENZOATE/ANTHRANILATE SYNTHASE"/>
    <property type="match status" value="1"/>
</dbReference>
<dbReference type="GO" id="GO:0009396">
    <property type="term" value="P:folic acid-containing compound biosynthetic process"/>
    <property type="evidence" value="ECO:0007669"/>
    <property type="project" value="InterPro"/>
</dbReference>
<protein>
    <recommendedName>
        <fullName evidence="1">aminodeoxychorismate synthase</fullName>
        <ecNumber evidence="1">2.6.1.85</ecNumber>
    </recommendedName>
</protein>
<dbReference type="GO" id="GO:0000162">
    <property type="term" value="P:L-tryptophan biosynthetic process"/>
    <property type="evidence" value="ECO:0007669"/>
    <property type="project" value="TreeGrafter"/>
</dbReference>
<comment type="caution">
    <text evidence="5">The sequence shown here is derived from an EMBL/GenBank/DDBJ whole genome shotgun (WGS) entry which is preliminary data.</text>
</comment>
<evidence type="ECO:0000256" key="1">
    <source>
        <dbReference type="ARBA" id="ARBA00013139"/>
    </source>
</evidence>
<feature type="domain" description="Chorismate-utilising enzyme C-terminal" evidence="3">
    <location>
        <begin position="227"/>
        <end position="489"/>
    </location>
</feature>
<proteinExistence type="predicted"/>
<dbReference type="PRINTS" id="PR00095">
    <property type="entry name" value="ANTSNTHASEI"/>
</dbReference>
<evidence type="ECO:0000259" key="3">
    <source>
        <dbReference type="Pfam" id="PF00425"/>
    </source>
</evidence>
<evidence type="ECO:0000259" key="4">
    <source>
        <dbReference type="Pfam" id="PF04715"/>
    </source>
</evidence>
<dbReference type="EMBL" id="JACIIZ010000014">
    <property type="protein sequence ID" value="MBB6253971.1"/>
    <property type="molecule type" value="Genomic_DNA"/>
</dbReference>
<evidence type="ECO:0000313" key="6">
    <source>
        <dbReference type="Proteomes" id="UP000539175"/>
    </source>
</evidence>
<feature type="domain" description="Anthranilate synthase component I N-terminal" evidence="4">
    <location>
        <begin position="29"/>
        <end position="161"/>
    </location>
</feature>
<dbReference type="SUPFAM" id="SSF56322">
    <property type="entry name" value="ADC synthase"/>
    <property type="match status" value="1"/>
</dbReference>
<dbReference type="InterPro" id="IPR015890">
    <property type="entry name" value="Chorismate_C"/>
</dbReference>
<dbReference type="AlphaFoldDB" id="A0A7X0B3X9"/>
<dbReference type="GO" id="GO:0046820">
    <property type="term" value="F:4-amino-4-deoxychorismate synthase activity"/>
    <property type="evidence" value="ECO:0007669"/>
    <property type="project" value="UniProtKB-EC"/>
</dbReference>
<dbReference type="InterPro" id="IPR005801">
    <property type="entry name" value="ADC_synthase"/>
</dbReference>
<sequence>MTAHASFPNGASQAGAPSSGIVALALPVTDPLAVYARLATLPRSFLLDGGAADPTRARYSYIGAAPYAWVEYEGGVATVDGQPADGDALAVLDGVLSAGRASLGEGGWPEDLPPFKGGAVGFLGYELGGQLETLPPPRAQGIALPDMAVGLYDRVVAIDHVGCRAWVLSSGLPEPDAGLRRARAEAGAREWLDLLTAPADASLSGAAPPTGDGPLLAAPGWRAGWSRAEHEAAVARTVDYIAAGDIYQANITQRFLGALMPGVTPLDLYRRLRGRAAAPFSAVLDLGAGAGGAGRAVVSVSPERFLALDAAGGVETRPIKGTRPRDPDPARDAALAAELLASPKDRAENLMIVDLMRNDLSRVAVVGSVAVPTLCGLESYRTVHHLVSVVTARLKPGLGAIDLLRATFPGGSITGAPKIRAMEIIHELEPARRGPYCGSVLWLGWDGAMDSSIIIRTLAVAGDIVVAQAGGGIVADSDPAAEYEESLVKARALLTALDPAMGWPPAVADVESEAA</sequence>
<dbReference type="InterPro" id="IPR006805">
    <property type="entry name" value="Anth_synth_I_N"/>
</dbReference>
<keyword evidence="5" id="KW-0032">Aminotransferase</keyword>
<name>A0A7X0B3X9_9PROT</name>
<organism evidence="5 6">
    <name type="scientific">Nitrospirillum iridis</name>
    <dbReference type="NCBI Taxonomy" id="765888"/>
    <lineage>
        <taxon>Bacteria</taxon>
        <taxon>Pseudomonadati</taxon>
        <taxon>Pseudomonadota</taxon>
        <taxon>Alphaproteobacteria</taxon>
        <taxon>Rhodospirillales</taxon>
        <taxon>Azospirillaceae</taxon>
        <taxon>Nitrospirillum</taxon>
    </lineage>
</organism>
<dbReference type="Pfam" id="PF00425">
    <property type="entry name" value="Chorismate_bind"/>
    <property type="match status" value="1"/>
</dbReference>
<gene>
    <name evidence="5" type="ORF">FHS74_004547</name>
</gene>
<dbReference type="PANTHER" id="PTHR11236:SF50">
    <property type="entry name" value="AMINODEOXYCHORISMATE SYNTHASE COMPONENT 1"/>
    <property type="match status" value="1"/>
</dbReference>
<evidence type="ECO:0000313" key="5">
    <source>
        <dbReference type="EMBL" id="MBB6253971.1"/>
    </source>
</evidence>
<dbReference type="Gene3D" id="3.60.120.10">
    <property type="entry name" value="Anthranilate synthase"/>
    <property type="match status" value="1"/>
</dbReference>
<reference evidence="5 6" key="1">
    <citation type="submission" date="2020-08" db="EMBL/GenBank/DDBJ databases">
        <title>Genomic Encyclopedia of Type Strains, Phase IV (KMG-IV): sequencing the most valuable type-strain genomes for metagenomic binning, comparative biology and taxonomic classification.</title>
        <authorList>
            <person name="Goeker M."/>
        </authorList>
    </citation>
    <scope>NUCLEOTIDE SEQUENCE [LARGE SCALE GENOMIC DNA]</scope>
    <source>
        <strain evidence="5 6">DSM 22198</strain>
    </source>
</reference>
<dbReference type="InterPro" id="IPR005802">
    <property type="entry name" value="ADC_synth_comp_1"/>
</dbReference>
<dbReference type="EC" id="2.6.1.85" evidence="1"/>
<keyword evidence="6" id="KW-1185">Reference proteome</keyword>
<keyword evidence="2 5" id="KW-0808">Transferase</keyword>
<dbReference type="NCBIfam" id="TIGR00553">
    <property type="entry name" value="pabB"/>
    <property type="match status" value="1"/>
</dbReference>
<dbReference type="Proteomes" id="UP000539175">
    <property type="component" value="Unassembled WGS sequence"/>
</dbReference>
<dbReference type="RefSeq" id="WP_184805599.1">
    <property type="nucleotide sequence ID" value="NZ_JACIIZ010000014.1"/>
</dbReference>
<dbReference type="InterPro" id="IPR019999">
    <property type="entry name" value="Anth_synth_I-like"/>
</dbReference>
<accession>A0A7X0B3X9</accession>
<dbReference type="Pfam" id="PF04715">
    <property type="entry name" value="Anth_synt_I_N"/>
    <property type="match status" value="1"/>
</dbReference>